<evidence type="ECO:0000313" key="2">
    <source>
        <dbReference type="Proteomes" id="UP000708298"/>
    </source>
</evidence>
<dbReference type="RefSeq" id="WP_227323557.1">
    <property type="nucleotide sequence ID" value="NZ_JAESVB010000019.1"/>
</dbReference>
<gene>
    <name evidence="1" type="ORF">ASILVAE211_22165</name>
</gene>
<comment type="caution">
    <text evidence="1">The sequence shown here is derived from an EMBL/GenBank/DDBJ whole genome shotgun (WGS) entry which is preliminary data.</text>
</comment>
<proteinExistence type="predicted"/>
<reference evidence="1" key="1">
    <citation type="journal article" date="2021" name="Microorganisms">
        <title>Acidisoma silvae sp. nov. and Acidisomacellulosilytica sp. nov., Two Acidophilic Bacteria Isolated from Decaying Wood, Hydrolyzing Cellulose and Producing Poly-3-hydroxybutyrate.</title>
        <authorList>
            <person name="Mieszkin S."/>
            <person name="Pouder E."/>
            <person name="Uroz S."/>
            <person name="Simon-Colin C."/>
            <person name="Alain K."/>
        </authorList>
    </citation>
    <scope>NUCLEOTIDE SEQUENCE</scope>
    <source>
        <strain evidence="1">HW T2.11</strain>
    </source>
</reference>
<dbReference type="AlphaFoldDB" id="A0A963YVF6"/>
<reference evidence="1" key="2">
    <citation type="submission" date="2021-01" db="EMBL/GenBank/DDBJ databases">
        <authorList>
            <person name="Mieszkin S."/>
            <person name="Pouder E."/>
            <person name="Alain K."/>
        </authorList>
    </citation>
    <scope>NUCLEOTIDE SEQUENCE</scope>
    <source>
        <strain evidence="1">HW T2.11</strain>
    </source>
</reference>
<organism evidence="1 2">
    <name type="scientific">Acidisoma silvae</name>
    <dbReference type="NCBI Taxonomy" id="2802396"/>
    <lineage>
        <taxon>Bacteria</taxon>
        <taxon>Pseudomonadati</taxon>
        <taxon>Pseudomonadota</taxon>
        <taxon>Alphaproteobacteria</taxon>
        <taxon>Acetobacterales</taxon>
        <taxon>Acidocellaceae</taxon>
        <taxon>Acidisoma</taxon>
    </lineage>
</organism>
<accession>A0A963YVF6</accession>
<protein>
    <submittedName>
        <fullName evidence="1">Uncharacterized protein</fullName>
    </submittedName>
</protein>
<dbReference type="EMBL" id="JAESVB010000019">
    <property type="protein sequence ID" value="MCB8877912.1"/>
    <property type="molecule type" value="Genomic_DNA"/>
</dbReference>
<evidence type="ECO:0000313" key="1">
    <source>
        <dbReference type="EMBL" id="MCB8877912.1"/>
    </source>
</evidence>
<name>A0A963YVF6_9PROT</name>
<sequence>MRNVPEAVTEPPVEGLGEKALLEVGCDELAEFIPEVGLAFRRFPFGRDKLVCGEKRAQQSARVDDDRHR</sequence>
<dbReference type="Proteomes" id="UP000708298">
    <property type="component" value="Unassembled WGS sequence"/>
</dbReference>
<keyword evidence="2" id="KW-1185">Reference proteome</keyword>